<keyword evidence="3" id="KW-1185">Reference proteome</keyword>
<reference evidence="1" key="1">
    <citation type="submission" date="2021-02" db="EMBL/GenBank/DDBJ databases">
        <authorList>
            <person name="Nowell W R."/>
        </authorList>
    </citation>
    <scope>NUCLEOTIDE SEQUENCE</scope>
</reference>
<evidence type="ECO:0000313" key="2">
    <source>
        <dbReference type="EMBL" id="CAF4220438.1"/>
    </source>
</evidence>
<dbReference type="Proteomes" id="UP000663842">
    <property type="component" value="Unassembled WGS sequence"/>
</dbReference>
<dbReference type="Proteomes" id="UP000663866">
    <property type="component" value="Unassembled WGS sequence"/>
</dbReference>
<gene>
    <name evidence="1" type="ORF">OVN521_LOCUS20125</name>
    <name evidence="2" type="ORF">UXM345_LOCUS29067</name>
</gene>
<accession>A0A819U6V9</accession>
<proteinExistence type="predicted"/>
<protein>
    <submittedName>
        <fullName evidence="1">Uncharacterized protein</fullName>
    </submittedName>
</protein>
<evidence type="ECO:0000313" key="1">
    <source>
        <dbReference type="EMBL" id="CAF4086948.1"/>
    </source>
</evidence>
<dbReference type="EMBL" id="CAJOBF010006980">
    <property type="protein sequence ID" value="CAF4220438.1"/>
    <property type="molecule type" value="Genomic_DNA"/>
</dbReference>
<dbReference type="AlphaFoldDB" id="A0A819U6V9"/>
<evidence type="ECO:0000313" key="3">
    <source>
        <dbReference type="Proteomes" id="UP000663866"/>
    </source>
</evidence>
<organism evidence="1 3">
    <name type="scientific">Rotaria magnacalcarata</name>
    <dbReference type="NCBI Taxonomy" id="392030"/>
    <lineage>
        <taxon>Eukaryota</taxon>
        <taxon>Metazoa</taxon>
        <taxon>Spiralia</taxon>
        <taxon>Gnathifera</taxon>
        <taxon>Rotifera</taxon>
        <taxon>Eurotatoria</taxon>
        <taxon>Bdelloidea</taxon>
        <taxon>Philodinida</taxon>
        <taxon>Philodinidae</taxon>
        <taxon>Rotaria</taxon>
    </lineage>
</organism>
<sequence length="97" mass="10341">MTWVPTATQVGSQVFCVIASDNASVQSDQYCKTIFVGLSSVPLCPGATPATESLIKQIQDPTVDITTMEMTTSIGVQTSMPISSTLSSTTRKIFFNT</sequence>
<comment type="caution">
    <text evidence="1">The sequence shown here is derived from an EMBL/GenBank/DDBJ whole genome shotgun (WGS) entry which is preliminary data.</text>
</comment>
<dbReference type="EMBL" id="CAJOBG010003920">
    <property type="protein sequence ID" value="CAF4086948.1"/>
    <property type="molecule type" value="Genomic_DNA"/>
</dbReference>
<name>A0A819U6V9_9BILA</name>